<keyword evidence="3" id="KW-0249">Electron transport</keyword>
<evidence type="ECO:0000313" key="12">
    <source>
        <dbReference type="Proteomes" id="UP000487117"/>
    </source>
</evidence>
<gene>
    <name evidence="11" type="primary">trxA_2</name>
    <name evidence="11" type="ORF">GAK31_02563</name>
</gene>
<organism evidence="11 12">
    <name type="scientific">Stenotrophomonas maltophilia</name>
    <name type="common">Pseudomonas maltophilia</name>
    <name type="synonym">Xanthomonas maltophilia</name>
    <dbReference type="NCBI Taxonomy" id="40324"/>
    <lineage>
        <taxon>Bacteria</taxon>
        <taxon>Pseudomonadati</taxon>
        <taxon>Pseudomonadota</taxon>
        <taxon>Gammaproteobacteria</taxon>
        <taxon>Lysobacterales</taxon>
        <taxon>Lysobacteraceae</taxon>
        <taxon>Stenotrophomonas</taxon>
        <taxon>Stenotrophomonas maltophilia group</taxon>
    </lineage>
</organism>
<feature type="site" description="Deprotonates C-terminal active site Cys" evidence="8">
    <location>
        <position position="27"/>
    </location>
</feature>
<dbReference type="EMBL" id="WNDS01000003">
    <property type="protein sequence ID" value="KAF1015075.1"/>
    <property type="molecule type" value="Genomic_DNA"/>
</dbReference>
<dbReference type="InterPro" id="IPR005746">
    <property type="entry name" value="Thioredoxin"/>
</dbReference>
<proteinExistence type="inferred from homology"/>
<dbReference type="PANTHER" id="PTHR45663:SF11">
    <property type="entry name" value="GEO12009P1"/>
    <property type="match status" value="1"/>
</dbReference>
<evidence type="ECO:0000256" key="5">
    <source>
        <dbReference type="ARBA" id="ARBA00023284"/>
    </source>
</evidence>
<comment type="similarity">
    <text evidence="1 7">Belongs to the thioredoxin family.</text>
</comment>
<keyword evidence="4 9" id="KW-1015">Disulfide bond</keyword>
<name>A0A7V8FGI5_STEMA</name>
<accession>A0A7V8FGI5</accession>
<dbReference type="Gene3D" id="3.40.30.10">
    <property type="entry name" value="Glutaredoxin"/>
    <property type="match status" value="1"/>
</dbReference>
<dbReference type="PRINTS" id="PR00421">
    <property type="entry name" value="THIOREDOXIN"/>
</dbReference>
<feature type="disulfide bond" description="Redox-active" evidence="9">
    <location>
        <begin position="33"/>
        <end position="36"/>
    </location>
</feature>
<dbReference type="GO" id="GO:0015035">
    <property type="term" value="F:protein-disulfide reductase activity"/>
    <property type="evidence" value="ECO:0007669"/>
    <property type="project" value="UniProtKB-UniRule"/>
</dbReference>
<feature type="site" description="Contributes to redox potential value" evidence="8">
    <location>
        <position position="34"/>
    </location>
</feature>
<feature type="active site" description="Nucleophile" evidence="8">
    <location>
        <position position="33"/>
    </location>
</feature>
<evidence type="ECO:0000259" key="10">
    <source>
        <dbReference type="PROSITE" id="PS51352"/>
    </source>
</evidence>
<evidence type="ECO:0000256" key="3">
    <source>
        <dbReference type="ARBA" id="ARBA00022982"/>
    </source>
</evidence>
<dbReference type="GO" id="GO:0005829">
    <property type="term" value="C:cytosol"/>
    <property type="evidence" value="ECO:0007669"/>
    <property type="project" value="TreeGrafter"/>
</dbReference>
<dbReference type="Pfam" id="PF00085">
    <property type="entry name" value="Thioredoxin"/>
    <property type="match status" value="1"/>
</dbReference>
<dbReference type="PROSITE" id="PS00194">
    <property type="entry name" value="THIOREDOXIN_1"/>
    <property type="match status" value="1"/>
</dbReference>
<dbReference type="PROSITE" id="PS51352">
    <property type="entry name" value="THIOREDOXIN_2"/>
    <property type="match status" value="1"/>
</dbReference>
<evidence type="ECO:0000313" key="11">
    <source>
        <dbReference type="EMBL" id="KAF1015075.1"/>
    </source>
</evidence>
<comment type="caution">
    <text evidence="11">The sequence shown here is derived from an EMBL/GenBank/DDBJ whole genome shotgun (WGS) entry which is preliminary data.</text>
</comment>
<feature type="active site" description="Nucleophile" evidence="8">
    <location>
        <position position="36"/>
    </location>
</feature>
<evidence type="ECO:0000256" key="9">
    <source>
        <dbReference type="PIRSR" id="PIRSR000077-4"/>
    </source>
</evidence>
<feature type="site" description="Contributes to redox potential value" evidence="8">
    <location>
        <position position="35"/>
    </location>
</feature>
<keyword evidence="5 9" id="KW-0676">Redox-active center</keyword>
<evidence type="ECO:0000256" key="7">
    <source>
        <dbReference type="PIRNR" id="PIRNR000077"/>
    </source>
</evidence>
<dbReference type="GO" id="GO:0045454">
    <property type="term" value="P:cell redox homeostasis"/>
    <property type="evidence" value="ECO:0007669"/>
    <property type="project" value="TreeGrafter"/>
</dbReference>
<keyword evidence="2" id="KW-0813">Transport</keyword>
<dbReference type="FunFam" id="3.40.30.10:FF:000001">
    <property type="entry name" value="Thioredoxin"/>
    <property type="match status" value="1"/>
</dbReference>
<evidence type="ECO:0000256" key="4">
    <source>
        <dbReference type="ARBA" id="ARBA00023157"/>
    </source>
</evidence>
<dbReference type="PANTHER" id="PTHR45663">
    <property type="entry name" value="GEO12009P1"/>
    <property type="match status" value="1"/>
</dbReference>
<dbReference type="PIRSF" id="PIRSF000077">
    <property type="entry name" value="Thioredoxin"/>
    <property type="match status" value="1"/>
</dbReference>
<dbReference type="CDD" id="cd02947">
    <property type="entry name" value="TRX_family"/>
    <property type="match status" value="1"/>
</dbReference>
<evidence type="ECO:0000256" key="8">
    <source>
        <dbReference type="PIRSR" id="PIRSR000077-1"/>
    </source>
</evidence>
<dbReference type="InterPro" id="IPR013766">
    <property type="entry name" value="Thioredoxin_domain"/>
</dbReference>
<evidence type="ECO:0000256" key="2">
    <source>
        <dbReference type="ARBA" id="ARBA00022448"/>
    </source>
</evidence>
<dbReference type="NCBIfam" id="TIGR01068">
    <property type="entry name" value="thioredoxin"/>
    <property type="match status" value="1"/>
</dbReference>
<dbReference type="InterPro" id="IPR036249">
    <property type="entry name" value="Thioredoxin-like_sf"/>
</dbReference>
<dbReference type="InterPro" id="IPR017937">
    <property type="entry name" value="Thioredoxin_CS"/>
</dbReference>
<dbReference type="SUPFAM" id="SSF52833">
    <property type="entry name" value="Thioredoxin-like"/>
    <property type="match status" value="1"/>
</dbReference>
<evidence type="ECO:0000256" key="6">
    <source>
        <dbReference type="NCBIfam" id="TIGR01068"/>
    </source>
</evidence>
<feature type="domain" description="Thioredoxin" evidence="10">
    <location>
        <begin position="1"/>
        <end position="109"/>
    </location>
</feature>
<reference evidence="12" key="1">
    <citation type="journal article" date="2020" name="MBio">
        <title>Horizontal gene transfer to a defensive symbiont with a reduced genome amongst a multipartite beetle microbiome.</title>
        <authorList>
            <person name="Waterworth S.C."/>
            <person name="Florez L.V."/>
            <person name="Rees E.R."/>
            <person name="Hertweck C."/>
            <person name="Kaltenpoth M."/>
            <person name="Kwan J.C."/>
        </authorList>
    </citation>
    <scope>NUCLEOTIDE SEQUENCE [LARGE SCALE GENOMIC DNA]</scope>
</reference>
<protein>
    <recommendedName>
        <fullName evidence="6 7">Thioredoxin</fullName>
    </recommendedName>
</protein>
<dbReference type="AlphaFoldDB" id="A0A7V8FGI5"/>
<sequence>MSDKVVHVGDADFESAVLNSQEPVLVDFWAEWCGPCKMIAPALDELADAYQGRAKIAKVNVDNNRALAAKYHVRSIPYLVVFKGGQKVGEQIGAVGKAQLAGLLDKALA</sequence>
<dbReference type="Proteomes" id="UP000487117">
    <property type="component" value="Unassembled WGS sequence"/>
</dbReference>
<evidence type="ECO:0000256" key="1">
    <source>
        <dbReference type="ARBA" id="ARBA00008987"/>
    </source>
</evidence>